<sequence>MVLMLLLMGKGFNITRGRLRQASAVRLTLFMCLYSITYTTLFIYEQLIFDPGEVLYLYESPAGYGLIVLRLLAWFMFCYNCFFTIKHYPEKSHYHQQPRDRQVGEGEGGERRRALHHPAGPRLLPVPDAPQRRQQELPLPRADLPDHRP</sequence>
<evidence type="ECO:0000256" key="1">
    <source>
        <dbReference type="SAM" id="MobiDB-lite"/>
    </source>
</evidence>
<keyword evidence="2" id="KW-1133">Transmembrane helix</keyword>
<feature type="transmembrane region" description="Helical" evidence="2">
    <location>
        <begin position="24"/>
        <end position="44"/>
    </location>
</feature>
<evidence type="ECO:0000256" key="2">
    <source>
        <dbReference type="SAM" id="Phobius"/>
    </source>
</evidence>
<keyword evidence="2" id="KW-0812">Transmembrane</keyword>
<dbReference type="Proteomes" id="UP000283509">
    <property type="component" value="Unassembled WGS sequence"/>
</dbReference>
<proteinExistence type="predicted"/>
<dbReference type="EMBL" id="QCYY01002649">
    <property type="protein sequence ID" value="ROT68648.1"/>
    <property type="molecule type" value="Genomic_DNA"/>
</dbReference>
<organism evidence="4 5">
    <name type="scientific">Penaeus vannamei</name>
    <name type="common">Whiteleg shrimp</name>
    <name type="synonym">Litopenaeus vannamei</name>
    <dbReference type="NCBI Taxonomy" id="6689"/>
    <lineage>
        <taxon>Eukaryota</taxon>
        <taxon>Metazoa</taxon>
        <taxon>Ecdysozoa</taxon>
        <taxon>Arthropoda</taxon>
        <taxon>Crustacea</taxon>
        <taxon>Multicrustacea</taxon>
        <taxon>Malacostraca</taxon>
        <taxon>Eumalacostraca</taxon>
        <taxon>Eucarida</taxon>
        <taxon>Decapoda</taxon>
        <taxon>Dendrobranchiata</taxon>
        <taxon>Penaeoidea</taxon>
        <taxon>Penaeidae</taxon>
        <taxon>Penaeus</taxon>
    </lineage>
</organism>
<comment type="caution">
    <text evidence="4">The sequence shown here is derived from an EMBL/GenBank/DDBJ whole genome shotgun (WGS) entry which is preliminary data.</text>
</comment>
<feature type="region of interest" description="Disordered" evidence="1">
    <location>
        <begin position="92"/>
        <end position="149"/>
    </location>
</feature>
<feature type="domain" description="GPR180/TMEM145 transmembrane" evidence="3">
    <location>
        <begin position="1"/>
        <end position="92"/>
    </location>
</feature>
<dbReference type="GO" id="GO:0007186">
    <property type="term" value="P:G protein-coupled receptor signaling pathway"/>
    <property type="evidence" value="ECO:0007669"/>
    <property type="project" value="InterPro"/>
</dbReference>
<dbReference type="Pfam" id="PF10192">
    <property type="entry name" value="GPR180-TMEM145_TM"/>
    <property type="match status" value="1"/>
</dbReference>
<dbReference type="AlphaFoldDB" id="A0A423SX17"/>
<reference evidence="4 5" key="1">
    <citation type="submission" date="2018-04" db="EMBL/GenBank/DDBJ databases">
        <authorList>
            <person name="Zhang X."/>
            <person name="Yuan J."/>
            <person name="Li F."/>
            <person name="Xiang J."/>
        </authorList>
    </citation>
    <scope>NUCLEOTIDE SEQUENCE [LARGE SCALE GENOMIC DNA]</scope>
    <source>
        <tissue evidence="4">Muscle</tissue>
    </source>
</reference>
<gene>
    <name evidence="4" type="ORF">C7M84_013196</name>
</gene>
<dbReference type="InterPro" id="IPR019336">
    <property type="entry name" value="GPR180/TMEM145_TM"/>
</dbReference>
<keyword evidence="5" id="KW-1185">Reference proteome</keyword>
<feature type="transmembrane region" description="Helical" evidence="2">
    <location>
        <begin position="64"/>
        <end position="85"/>
    </location>
</feature>
<accession>A0A423SX17</accession>
<name>A0A423SX17_PENVA</name>
<protein>
    <recommendedName>
        <fullName evidence="3">GPR180/TMEM145 transmembrane domain-containing protein</fullName>
    </recommendedName>
</protein>
<keyword evidence="2" id="KW-0472">Membrane</keyword>
<evidence type="ECO:0000313" key="5">
    <source>
        <dbReference type="Proteomes" id="UP000283509"/>
    </source>
</evidence>
<dbReference type="PANTHER" id="PTHR23252:SF24">
    <property type="entry name" value="TRANSMEMBRANE PROTEIN 145"/>
    <property type="match status" value="1"/>
</dbReference>
<dbReference type="PANTHER" id="PTHR23252">
    <property type="entry name" value="INTIMAL THICKNESS RECEPTOR-RELATED"/>
    <property type="match status" value="1"/>
</dbReference>
<feature type="compositionally biased region" description="Basic and acidic residues" evidence="1">
    <location>
        <begin position="92"/>
        <end position="112"/>
    </location>
</feature>
<dbReference type="STRING" id="6689.A0A423SX17"/>
<dbReference type="InterPro" id="IPR047831">
    <property type="entry name" value="GPR180/TMEM145"/>
</dbReference>
<dbReference type="OrthoDB" id="205745at2759"/>
<reference evidence="4 5" key="2">
    <citation type="submission" date="2019-01" db="EMBL/GenBank/DDBJ databases">
        <title>The decoding of complex shrimp genome reveals the adaptation for benthos swimmer, frequently molting mechanism and breeding impact on genome.</title>
        <authorList>
            <person name="Sun Y."/>
            <person name="Gao Y."/>
            <person name="Yu Y."/>
        </authorList>
    </citation>
    <scope>NUCLEOTIDE SEQUENCE [LARGE SCALE GENOMIC DNA]</scope>
    <source>
        <tissue evidence="4">Muscle</tissue>
    </source>
</reference>
<dbReference type="GO" id="GO:0019236">
    <property type="term" value="P:response to pheromone"/>
    <property type="evidence" value="ECO:0007669"/>
    <property type="project" value="InterPro"/>
</dbReference>
<evidence type="ECO:0000259" key="3">
    <source>
        <dbReference type="Pfam" id="PF10192"/>
    </source>
</evidence>
<evidence type="ECO:0000313" key="4">
    <source>
        <dbReference type="EMBL" id="ROT68648.1"/>
    </source>
</evidence>